<dbReference type="PANTHER" id="PTHR35810">
    <property type="entry name" value="CYTOPLASMIC PROTEIN-RELATED"/>
    <property type="match status" value="1"/>
</dbReference>
<dbReference type="PANTHER" id="PTHR35810:SF1">
    <property type="entry name" value="CYTOPLASMIC PROTEIN"/>
    <property type="match status" value="1"/>
</dbReference>
<dbReference type="InterPro" id="IPR003812">
    <property type="entry name" value="Fido"/>
</dbReference>
<dbReference type="Gene3D" id="1.20.120.1870">
    <property type="entry name" value="Fic/DOC protein, Fido domain"/>
    <property type="match status" value="1"/>
</dbReference>
<dbReference type="InterPro" id="IPR036597">
    <property type="entry name" value="Fido-like_dom_sf"/>
</dbReference>
<dbReference type="EMBL" id="MLJW01001641">
    <property type="protein sequence ID" value="OIQ77331.1"/>
    <property type="molecule type" value="Genomic_DNA"/>
</dbReference>
<dbReference type="PROSITE" id="PS51459">
    <property type="entry name" value="FIDO"/>
    <property type="match status" value="1"/>
</dbReference>
<dbReference type="AlphaFoldDB" id="A0A1J5QIK7"/>
<proteinExistence type="predicted"/>
<accession>A0A1J5QIK7</accession>
<name>A0A1J5QIK7_9ZZZZ</name>
<feature type="domain" description="Fido" evidence="1">
    <location>
        <begin position="188"/>
        <end position="320"/>
    </location>
</feature>
<gene>
    <name evidence="2" type="primary">doc_3</name>
    <name evidence="2" type="ORF">GALL_409740</name>
</gene>
<evidence type="ECO:0000313" key="2">
    <source>
        <dbReference type="EMBL" id="OIQ77331.1"/>
    </source>
</evidence>
<dbReference type="Pfam" id="PF13310">
    <property type="entry name" value="Virulence_RhuM"/>
    <property type="match status" value="1"/>
</dbReference>
<protein>
    <submittedName>
        <fullName evidence="2">Toxin Doc</fullName>
    </submittedName>
</protein>
<dbReference type="Pfam" id="PF02661">
    <property type="entry name" value="Fic"/>
    <property type="match status" value="1"/>
</dbReference>
<organism evidence="2">
    <name type="scientific">mine drainage metagenome</name>
    <dbReference type="NCBI Taxonomy" id="410659"/>
    <lineage>
        <taxon>unclassified sequences</taxon>
        <taxon>metagenomes</taxon>
        <taxon>ecological metagenomes</taxon>
    </lineage>
</organism>
<comment type="caution">
    <text evidence="2">The sequence shown here is derived from an EMBL/GenBank/DDBJ whole genome shotgun (WGS) entry which is preliminary data.</text>
</comment>
<evidence type="ECO:0000259" key="1">
    <source>
        <dbReference type="PROSITE" id="PS51459"/>
    </source>
</evidence>
<reference evidence="2" key="1">
    <citation type="submission" date="2016-10" db="EMBL/GenBank/DDBJ databases">
        <title>Sequence of Gallionella enrichment culture.</title>
        <authorList>
            <person name="Poehlein A."/>
            <person name="Muehling M."/>
            <person name="Daniel R."/>
        </authorList>
    </citation>
    <scope>NUCLEOTIDE SEQUENCE</scope>
</reference>
<dbReference type="InterPro" id="IPR011204">
    <property type="entry name" value="Virulence_RhuM-like"/>
</dbReference>
<dbReference type="InterPro" id="IPR053737">
    <property type="entry name" value="Type_II_TA_Toxin"/>
</dbReference>
<dbReference type="SUPFAM" id="SSF140931">
    <property type="entry name" value="Fic-like"/>
    <property type="match status" value="1"/>
</dbReference>
<sequence>MTEIAIYQSTQGRVEVRVDRETVWLSQRQMAELFETSTDNIGLHLKRIYADAELDEAATTEKSSVVRQEGSRHVKRWVKHYNLDAIISVGYRVNSKKGVQFRQWATTLLRTHLSRGYTINTQRFDANARELEAALQLIRRAAHSDHLALDAGRGLIDLVSRYTRTFLWLQRYDEGLLSEPPSHPGGVLPSLQQAREHIATLKRDLRSRGDASDLFAQERGDGLAAILGNLEQTVFGEDAYPDIESKAAHLLYFVVKNHPFADGNKRSAALLFVDFLHRNNRLVDTAGHPVINDVGLAALTLLVAESDPKDKDILIRLIMHMIGSAPPGAEQA</sequence>